<proteinExistence type="inferred from homology"/>
<feature type="region of interest" description="Disordered" evidence="4">
    <location>
        <begin position="33"/>
        <end position="74"/>
    </location>
</feature>
<dbReference type="RefSeq" id="XP_012333788.1">
    <property type="nucleotide sequence ID" value="XM_012478365.1"/>
</dbReference>
<comment type="similarity">
    <text evidence="1">Belongs to the CCDC124 family.</text>
</comment>
<protein>
    <recommendedName>
        <fullName evidence="5">Coiled-coil domain-containing protein</fullName>
    </recommendedName>
</protein>
<dbReference type="AlphaFoldDB" id="A0A0D9QQW7"/>
<name>A0A0D9QQW7_PLAFR</name>
<dbReference type="VEuPathDB" id="PlasmoDB:AK88_00721"/>
<evidence type="ECO:0000256" key="1">
    <source>
        <dbReference type="ARBA" id="ARBA00008296"/>
    </source>
</evidence>
<dbReference type="PANTHER" id="PTHR21680">
    <property type="entry name" value="COILED-COIL DOMAIN-CONTAINING PROTEIN 124"/>
    <property type="match status" value="1"/>
</dbReference>
<dbReference type="EMBL" id="KQ001650">
    <property type="protein sequence ID" value="KJP89510.1"/>
    <property type="molecule type" value="Genomic_DNA"/>
</dbReference>
<reference evidence="6 7" key="1">
    <citation type="submission" date="2014-03" db="EMBL/GenBank/DDBJ databases">
        <title>The Genome Sequence of Plasmodium fragile nilgiri.</title>
        <authorList>
            <consortium name="The Broad Institute Genomics Platform"/>
            <consortium name="The Broad Institute Genome Sequencing Center for Infectious Disease"/>
            <person name="Neafsey D."/>
            <person name="Duraisingh M."/>
            <person name="Young S.K."/>
            <person name="Zeng Q."/>
            <person name="Gargeya S."/>
            <person name="Abouelleil A."/>
            <person name="Alvarado L."/>
            <person name="Chapman S.B."/>
            <person name="Gainer-Dewar J."/>
            <person name="Goldberg J."/>
            <person name="Griggs A."/>
            <person name="Gujja S."/>
            <person name="Hansen M."/>
            <person name="Howarth C."/>
            <person name="Imamovic A."/>
            <person name="Larimer J."/>
            <person name="Pearson M."/>
            <person name="Poon T.W."/>
            <person name="Priest M."/>
            <person name="Roberts A."/>
            <person name="Saif S."/>
            <person name="Shea T."/>
            <person name="Sykes S."/>
            <person name="Wortman J."/>
            <person name="Nusbaum C."/>
            <person name="Birren B."/>
        </authorList>
    </citation>
    <scope>NUCLEOTIDE SEQUENCE [LARGE SCALE GENOMIC DNA]</scope>
    <source>
        <strain evidence="7">nilgiri</strain>
    </source>
</reference>
<dbReference type="Pfam" id="PF06244">
    <property type="entry name" value="Ccdc124"/>
    <property type="match status" value="1"/>
</dbReference>
<evidence type="ECO:0000256" key="4">
    <source>
        <dbReference type="SAM" id="MobiDB-lite"/>
    </source>
</evidence>
<evidence type="ECO:0000256" key="3">
    <source>
        <dbReference type="SAM" id="Coils"/>
    </source>
</evidence>
<sequence>MQKDKKQKELEEKKLDEYWKDDDKKAQAKIQRKIEAENKRQQKLDRKKELRELYGEEEKALKSNKESKTTNSKVTQAQILQRLIEEKKKEIQEDKKKKVRETHKFEIVMSKYGIEAENKRQQKLDRKKELRELYGEEEKALKSNKESKTTNSKVTQAQILQRLIEEKKKEIQEDKKKKNNLNVHEMELEDNINHIMRDEINDYDEYINASGIDNVISALDNVSFEKTKKVKVAYKKFEEENLPLIKEQYKGLKLSQFKQILWKQFKKSPENPMNYRD</sequence>
<dbReference type="OrthoDB" id="76412at2759"/>
<dbReference type="OMA" id="MANENHQ"/>
<feature type="domain" description="Coiled-coil" evidence="5">
    <location>
        <begin position="191"/>
        <end position="274"/>
    </location>
</feature>
<dbReference type="GO" id="GO:0003713">
    <property type="term" value="F:transcription coactivator activity"/>
    <property type="evidence" value="ECO:0007669"/>
    <property type="project" value="TreeGrafter"/>
</dbReference>
<dbReference type="PANTHER" id="PTHR21680:SF0">
    <property type="entry name" value="COILED-COIL DOMAIN-CONTAINING PROTEIN 124"/>
    <property type="match status" value="1"/>
</dbReference>
<dbReference type="Proteomes" id="UP000054561">
    <property type="component" value="Unassembled WGS sequence"/>
</dbReference>
<accession>A0A0D9QQW7</accession>
<dbReference type="GeneID" id="24266035"/>
<organism evidence="6 7">
    <name type="scientific">Plasmodium fragile</name>
    <dbReference type="NCBI Taxonomy" id="5857"/>
    <lineage>
        <taxon>Eukaryota</taxon>
        <taxon>Sar</taxon>
        <taxon>Alveolata</taxon>
        <taxon>Apicomplexa</taxon>
        <taxon>Aconoidasida</taxon>
        <taxon>Haemosporida</taxon>
        <taxon>Plasmodiidae</taxon>
        <taxon>Plasmodium</taxon>
        <taxon>Plasmodium (Plasmodium)</taxon>
    </lineage>
</organism>
<feature type="compositionally biased region" description="Basic and acidic residues" evidence="4">
    <location>
        <begin position="33"/>
        <end position="68"/>
    </location>
</feature>
<dbReference type="InterPro" id="IPR010422">
    <property type="entry name" value="Ccdc124/Oxs1"/>
</dbReference>
<keyword evidence="7" id="KW-1185">Reference proteome</keyword>
<evidence type="ECO:0000259" key="5">
    <source>
        <dbReference type="Pfam" id="PF06244"/>
    </source>
</evidence>
<evidence type="ECO:0000313" key="7">
    <source>
        <dbReference type="Proteomes" id="UP000054561"/>
    </source>
</evidence>
<keyword evidence="2 3" id="KW-0175">Coiled coil</keyword>
<feature type="coiled-coil region" evidence="3">
    <location>
        <begin position="77"/>
        <end position="104"/>
    </location>
</feature>
<gene>
    <name evidence="6" type="ORF">AK88_00721</name>
</gene>
<dbReference type="InterPro" id="IPR054414">
    <property type="entry name" value="Ccdc124/Oxs1_C"/>
</dbReference>
<evidence type="ECO:0000256" key="2">
    <source>
        <dbReference type="ARBA" id="ARBA00023054"/>
    </source>
</evidence>
<feature type="coiled-coil region" evidence="3">
    <location>
        <begin position="157"/>
        <end position="184"/>
    </location>
</feature>
<evidence type="ECO:0000313" key="6">
    <source>
        <dbReference type="EMBL" id="KJP89510.1"/>
    </source>
</evidence>
<dbReference type="GO" id="GO:0005634">
    <property type="term" value="C:nucleus"/>
    <property type="evidence" value="ECO:0007669"/>
    <property type="project" value="TreeGrafter"/>
</dbReference>
<dbReference type="GO" id="GO:0006366">
    <property type="term" value="P:transcription by RNA polymerase II"/>
    <property type="evidence" value="ECO:0007669"/>
    <property type="project" value="TreeGrafter"/>
</dbReference>